<protein>
    <recommendedName>
        <fullName evidence="7">Small ribosomal subunit protein mS29</fullName>
    </recommendedName>
</protein>
<keyword evidence="5" id="KW-0496">Mitochondrion</keyword>
<evidence type="ECO:0000256" key="2">
    <source>
        <dbReference type="ARBA" id="ARBA00009863"/>
    </source>
</evidence>
<evidence type="ECO:0000313" key="8">
    <source>
        <dbReference type="EMBL" id="ONK80389.1"/>
    </source>
</evidence>
<evidence type="ECO:0000256" key="6">
    <source>
        <dbReference type="ARBA" id="ARBA00023274"/>
    </source>
</evidence>
<evidence type="ECO:0000256" key="5">
    <source>
        <dbReference type="ARBA" id="ARBA00023128"/>
    </source>
</evidence>
<dbReference type="InterPro" id="IPR019368">
    <property type="entry name" value="Ribosomal_mS29"/>
</dbReference>
<evidence type="ECO:0000256" key="4">
    <source>
        <dbReference type="ARBA" id="ARBA00022980"/>
    </source>
</evidence>
<comment type="similarity">
    <text evidence="2">Belongs to the mitochondrion-specific ribosomal protein mS29 family.</text>
</comment>
<dbReference type="PANTHER" id="PTHR12810">
    <property type="entry name" value="MITOCHONDRIAL 28S RIBOSOMAL PROTEIN S29"/>
    <property type="match status" value="1"/>
</dbReference>
<dbReference type="Proteomes" id="UP000243459">
    <property type="component" value="Chromosome 1"/>
</dbReference>
<comment type="subcellular location">
    <subcellularLocation>
        <location evidence="1">Mitochondrion</location>
    </subcellularLocation>
</comment>
<keyword evidence="9" id="KW-1185">Reference proteome</keyword>
<evidence type="ECO:0000256" key="7">
    <source>
        <dbReference type="ARBA" id="ARBA00035140"/>
    </source>
</evidence>
<evidence type="ECO:0000256" key="3">
    <source>
        <dbReference type="ARBA" id="ARBA00022946"/>
    </source>
</evidence>
<dbReference type="GO" id="GO:0003735">
    <property type="term" value="F:structural constituent of ribosome"/>
    <property type="evidence" value="ECO:0007669"/>
    <property type="project" value="TreeGrafter"/>
</dbReference>
<dbReference type="GO" id="GO:0005763">
    <property type="term" value="C:mitochondrial small ribosomal subunit"/>
    <property type="evidence" value="ECO:0007669"/>
    <property type="project" value="TreeGrafter"/>
</dbReference>
<reference evidence="9" key="1">
    <citation type="journal article" date="2017" name="Nat. Commun.">
        <title>The asparagus genome sheds light on the origin and evolution of a young Y chromosome.</title>
        <authorList>
            <person name="Harkess A."/>
            <person name="Zhou J."/>
            <person name="Xu C."/>
            <person name="Bowers J.E."/>
            <person name="Van der Hulst R."/>
            <person name="Ayyampalayam S."/>
            <person name="Mercati F."/>
            <person name="Riccardi P."/>
            <person name="McKain M.R."/>
            <person name="Kakrana A."/>
            <person name="Tang H."/>
            <person name="Ray J."/>
            <person name="Groenendijk J."/>
            <person name="Arikit S."/>
            <person name="Mathioni S.M."/>
            <person name="Nakano M."/>
            <person name="Shan H."/>
            <person name="Telgmann-Rauber A."/>
            <person name="Kanno A."/>
            <person name="Yue Z."/>
            <person name="Chen H."/>
            <person name="Li W."/>
            <person name="Chen Y."/>
            <person name="Xu X."/>
            <person name="Zhang Y."/>
            <person name="Luo S."/>
            <person name="Chen H."/>
            <person name="Gao J."/>
            <person name="Mao Z."/>
            <person name="Pires J.C."/>
            <person name="Luo M."/>
            <person name="Kudrna D."/>
            <person name="Wing R.A."/>
            <person name="Meyers B.C."/>
            <person name="Yi K."/>
            <person name="Kong H."/>
            <person name="Lavrijsen P."/>
            <person name="Sunseri F."/>
            <person name="Falavigna A."/>
            <person name="Ye Y."/>
            <person name="Leebens-Mack J.H."/>
            <person name="Chen G."/>
        </authorList>
    </citation>
    <scope>NUCLEOTIDE SEQUENCE [LARGE SCALE GENOMIC DNA]</scope>
    <source>
        <strain evidence="9">cv. DH0086</strain>
    </source>
</reference>
<sequence length="147" mass="16209">MVAEGSHAKGPSVAHSNEMNLVKLKKMDASLRLALEECGIDYTSYHVNPITRKNMDTSIFRMNLSATLPDFLEFNKSRLQQLPCQISKPILLGEGVGVQMMKGVDSMVMPEGSILFDLVQSGITYSHASVGILVRSRKELSLVKDIL</sequence>
<accession>A0A5P1FTP9</accession>
<proteinExistence type="inferred from homology"/>
<dbReference type="AlphaFoldDB" id="A0A5P1FTP9"/>
<organism evidence="8 9">
    <name type="scientific">Asparagus officinalis</name>
    <name type="common">Garden asparagus</name>
    <dbReference type="NCBI Taxonomy" id="4686"/>
    <lineage>
        <taxon>Eukaryota</taxon>
        <taxon>Viridiplantae</taxon>
        <taxon>Streptophyta</taxon>
        <taxon>Embryophyta</taxon>
        <taxon>Tracheophyta</taxon>
        <taxon>Spermatophyta</taxon>
        <taxon>Magnoliopsida</taxon>
        <taxon>Liliopsida</taxon>
        <taxon>Asparagales</taxon>
        <taxon>Asparagaceae</taxon>
        <taxon>Asparagoideae</taxon>
        <taxon>Asparagus</taxon>
    </lineage>
</organism>
<keyword evidence="4" id="KW-0689">Ribosomal protein</keyword>
<keyword evidence="6" id="KW-0687">Ribonucleoprotein</keyword>
<evidence type="ECO:0000256" key="1">
    <source>
        <dbReference type="ARBA" id="ARBA00004173"/>
    </source>
</evidence>
<gene>
    <name evidence="8" type="ORF">A4U43_C01F17130</name>
</gene>
<name>A0A5P1FTP9_ASPOF</name>
<evidence type="ECO:0000313" key="9">
    <source>
        <dbReference type="Proteomes" id="UP000243459"/>
    </source>
</evidence>
<keyword evidence="3" id="KW-0809">Transit peptide</keyword>
<dbReference type="EMBL" id="CM007381">
    <property type="protein sequence ID" value="ONK80389.1"/>
    <property type="molecule type" value="Genomic_DNA"/>
</dbReference>
<dbReference type="Gramene" id="ONK80389">
    <property type="protein sequence ID" value="ONK80389"/>
    <property type="gene ID" value="A4U43_C01F17130"/>
</dbReference>
<dbReference type="PANTHER" id="PTHR12810:SF0">
    <property type="entry name" value="SMALL RIBOSOMAL SUBUNIT PROTEIN MS29"/>
    <property type="match status" value="1"/>
</dbReference>